<dbReference type="GO" id="GO:0004714">
    <property type="term" value="F:transmembrane receptor protein tyrosine kinase activity"/>
    <property type="evidence" value="ECO:0007669"/>
    <property type="project" value="TreeGrafter"/>
</dbReference>
<evidence type="ECO:0000256" key="1">
    <source>
        <dbReference type="SAM" id="MobiDB-lite"/>
    </source>
</evidence>
<feature type="domain" description="Protein kinase" evidence="2">
    <location>
        <begin position="1"/>
        <end position="151"/>
    </location>
</feature>
<dbReference type="AlphaFoldDB" id="A0A061SM65"/>
<dbReference type="InterPro" id="IPR020635">
    <property type="entry name" value="Tyr_kinase_cat_dom"/>
</dbReference>
<dbReference type="Gene3D" id="1.10.510.10">
    <property type="entry name" value="Transferase(Phosphotransferase) domain 1"/>
    <property type="match status" value="1"/>
</dbReference>
<name>A0A061SM65_9CHLO</name>
<feature type="region of interest" description="Disordered" evidence="1">
    <location>
        <begin position="156"/>
        <end position="189"/>
    </location>
</feature>
<dbReference type="PANTHER" id="PTHR24416:SF600">
    <property type="entry name" value="PDGF- AND VEGF-RECEPTOR RELATED, ISOFORM J"/>
    <property type="match status" value="1"/>
</dbReference>
<feature type="compositionally biased region" description="Polar residues" evidence="1">
    <location>
        <begin position="174"/>
        <end position="183"/>
    </location>
</feature>
<evidence type="ECO:0000313" key="4">
    <source>
        <dbReference type="EMBL" id="JAC83816.1"/>
    </source>
</evidence>
<dbReference type="PROSITE" id="PS50011">
    <property type="entry name" value="PROTEIN_KINASE_DOM"/>
    <property type="match status" value="1"/>
</dbReference>
<dbReference type="GO" id="GO:0005886">
    <property type="term" value="C:plasma membrane"/>
    <property type="evidence" value="ECO:0007669"/>
    <property type="project" value="TreeGrafter"/>
</dbReference>
<evidence type="ECO:0000313" key="3">
    <source>
        <dbReference type="EMBL" id="JAC83361.1"/>
    </source>
</evidence>
<sequence length="189" mass="21502">MEEIARRGLIHRDLALRNVLVFAFSPVDPHSVRVKVADYGLTQDRRGFHMGNNAFPFRWMPPESIRRRLWSEKSDVWAFGVLMWELWSAGKIPWPHTPDSTIAKIVTNGERLSKPTGCPNKVYELVKRCWAHQADERPVFCDLRTELESLVSRAGAMEFPGNGPAGPQNPGSRPRTSNFSQGHRNSKKP</sequence>
<accession>A0A061SM65</accession>
<dbReference type="PROSITE" id="PS00109">
    <property type="entry name" value="PROTEIN_KINASE_TYR"/>
    <property type="match status" value="1"/>
</dbReference>
<reference evidence="4" key="1">
    <citation type="submission" date="2014-05" db="EMBL/GenBank/DDBJ databases">
        <title>The transcriptome of the halophilic microalga Tetraselmis sp. GSL018 isolated from the Great Salt Lake, Utah.</title>
        <authorList>
            <person name="Jinkerson R.E."/>
            <person name="D'Adamo S."/>
            <person name="Posewitz M.C."/>
        </authorList>
    </citation>
    <scope>NUCLEOTIDE SEQUENCE</scope>
    <source>
        <strain evidence="4">GSL018</strain>
    </source>
</reference>
<dbReference type="InterPro" id="IPR000719">
    <property type="entry name" value="Prot_kinase_dom"/>
</dbReference>
<dbReference type="SUPFAM" id="SSF56112">
    <property type="entry name" value="Protein kinase-like (PK-like)"/>
    <property type="match status" value="1"/>
</dbReference>
<keyword evidence="4" id="KW-0418">Kinase</keyword>
<dbReference type="EMBL" id="GBEZ01001629">
    <property type="protein sequence ID" value="JAC83361.1"/>
    <property type="molecule type" value="Transcribed_RNA"/>
</dbReference>
<feature type="compositionally biased region" description="Low complexity" evidence="1">
    <location>
        <begin position="160"/>
        <end position="171"/>
    </location>
</feature>
<dbReference type="Pfam" id="PF07714">
    <property type="entry name" value="PK_Tyr_Ser-Thr"/>
    <property type="match status" value="1"/>
</dbReference>
<dbReference type="InterPro" id="IPR050122">
    <property type="entry name" value="RTK"/>
</dbReference>
<dbReference type="GO" id="GO:0007169">
    <property type="term" value="P:cell surface receptor protein tyrosine kinase signaling pathway"/>
    <property type="evidence" value="ECO:0007669"/>
    <property type="project" value="TreeGrafter"/>
</dbReference>
<proteinExistence type="predicted"/>
<dbReference type="PRINTS" id="PR00109">
    <property type="entry name" value="TYRKINASE"/>
</dbReference>
<dbReference type="GO" id="GO:0005524">
    <property type="term" value="F:ATP binding"/>
    <property type="evidence" value="ECO:0007669"/>
    <property type="project" value="InterPro"/>
</dbReference>
<organism evidence="4">
    <name type="scientific">Tetraselmis sp. GSL018</name>
    <dbReference type="NCBI Taxonomy" id="582737"/>
    <lineage>
        <taxon>Eukaryota</taxon>
        <taxon>Viridiplantae</taxon>
        <taxon>Chlorophyta</taxon>
        <taxon>core chlorophytes</taxon>
        <taxon>Chlorodendrophyceae</taxon>
        <taxon>Chlorodendrales</taxon>
        <taxon>Chlorodendraceae</taxon>
        <taxon>Tetraselmis</taxon>
    </lineage>
</organism>
<keyword evidence="4" id="KW-0808">Transferase</keyword>
<dbReference type="EMBL" id="GBEZ01001131">
    <property type="protein sequence ID" value="JAC83816.1"/>
    <property type="molecule type" value="Transcribed_RNA"/>
</dbReference>
<dbReference type="InterPro" id="IPR008266">
    <property type="entry name" value="Tyr_kinase_AS"/>
</dbReference>
<dbReference type="InterPro" id="IPR001245">
    <property type="entry name" value="Ser-Thr/Tyr_kinase_cat_dom"/>
</dbReference>
<gene>
    <name evidence="4" type="primary">CSK</name>
    <name evidence="4" type="ORF">TSPGSL018_2433</name>
    <name evidence="3" type="ORF">TSPGSL018_3538</name>
</gene>
<protein>
    <submittedName>
        <fullName evidence="4">C-src tyrosine kinase</fullName>
    </submittedName>
</protein>
<dbReference type="SMART" id="SM00219">
    <property type="entry name" value="TyrKc"/>
    <property type="match status" value="1"/>
</dbReference>
<dbReference type="InterPro" id="IPR011009">
    <property type="entry name" value="Kinase-like_dom_sf"/>
</dbReference>
<dbReference type="GO" id="GO:0043235">
    <property type="term" value="C:receptor complex"/>
    <property type="evidence" value="ECO:0007669"/>
    <property type="project" value="TreeGrafter"/>
</dbReference>
<dbReference type="PANTHER" id="PTHR24416">
    <property type="entry name" value="TYROSINE-PROTEIN KINASE RECEPTOR"/>
    <property type="match status" value="1"/>
</dbReference>
<evidence type="ECO:0000259" key="2">
    <source>
        <dbReference type="PROSITE" id="PS50011"/>
    </source>
</evidence>